<keyword evidence="2" id="KW-0227">DNA damage</keyword>
<dbReference type="InterPro" id="IPR050356">
    <property type="entry name" value="SulA_CellDiv_inhibitor"/>
</dbReference>
<dbReference type="CDD" id="cd03468">
    <property type="entry name" value="PolY_like"/>
    <property type="match status" value="1"/>
</dbReference>
<organism evidence="6 7">
    <name type="scientific">Acidipropionibacterium virtanenii</name>
    <dbReference type="NCBI Taxonomy" id="2057246"/>
    <lineage>
        <taxon>Bacteria</taxon>
        <taxon>Bacillati</taxon>
        <taxon>Actinomycetota</taxon>
        <taxon>Actinomycetes</taxon>
        <taxon>Propionibacteriales</taxon>
        <taxon>Propionibacteriaceae</taxon>
        <taxon>Acidipropionibacterium</taxon>
    </lineage>
</organism>
<evidence type="ECO:0000313" key="6">
    <source>
        <dbReference type="EMBL" id="AXE38315.1"/>
    </source>
</evidence>
<evidence type="ECO:0000256" key="3">
    <source>
        <dbReference type="ARBA" id="ARBA00025589"/>
    </source>
</evidence>
<accession>A0A344USR7</accession>
<evidence type="ECO:0000256" key="2">
    <source>
        <dbReference type="ARBA" id="ARBA00022763"/>
    </source>
</evidence>
<dbReference type="InterPro" id="IPR043128">
    <property type="entry name" value="Rev_trsase/Diguanyl_cyclase"/>
</dbReference>
<comment type="similarity">
    <text evidence="1">Belongs to the DNA polymerase type-Y family.</text>
</comment>
<comment type="function">
    <text evidence="3">Poorly processive, error-prone DNA polymerase involved in untargeted mutagenesis. Copies undamaged DNA at stalled replication forks, which arise in vivo from mismatched or misaligned primer ends. These misaligned primers can be extended by PolIV. Exhibits no 3'-5' exonuclease (proofreading) activity. May be involved in translesional synthesis, in conjunction with the beta clamp from PolIII.</text>
</comment>
<feature type="region of interest" description="Disordered" evidence="4">
    <location>
        <begin position="444"/>
        <end position="464"/>
    </location>
</feature>
<proteinExistence type="inferred from homology"/>
<dbReference type="SUPFAM" id="SSF56672">
    <property type="entry name" value="DNA/RNA polymerases"/>
    <property type="match status" value="1"/>
</dbReference>
<dbReference type="Gene3D" id="3.30.70.270">
    <property type="match status" value="1"/>
</dbReference>
<dbReference type="Gene3D" id="3.40.1170.60">
    <property type="match status" value="1"/>
</dbReference>
<dbReference type="AlphaFoldDB" id="A0A344USR7"/>
<dbReference type="InterPro" id="IPR043502">
    <property type="entry name" value="DNA/RNA_pol_sf"/>
</dbReference>
<gene>
    <name evidence="6" type="primary">dinB</name>
    <name evidence="6" type="ORF">JS278_01135</name>
</gene>
<keyword evidence="7" id="KW-1185">Reference proteome</keyword>
<dbReference type="GO" id="GO:0006281">
    <property type="term" value="P:DNA repair"/>
    <property type="evidence" value="ECO:0007669"/>
    <property type="project" value="InterPro"/>
</dbReference>
<dbReference type="KEGG" id="acij:JS278_01135"/>
<dbReference type="Pfam" id="PF00817">
    <property type="entry name" value="IMS"/>
    <property type="match status" value="1"/>
</dbReference>
<dbReference type="PANTHER" id="PTHR35369:SF2">
    <property type="entry name" value="BLR3025 PROTEIN"/>
    <property type="match status" value="1"/>
</dbReference>
<keyword evidence="6" id="KW-0808">Transferase</keyword>
<sequence length="523" mass="56396">MPDIPRVLLALVPDWTIRAVRMSTGHTDPVIVAEKGKVVARCDLAAAEGVEAGLRVRAAQLRCPEAVVVPYDHRVEEECFAPVVTAIEQQVAPAVHVVRPGVAAVRAGGVSRFYGGERAAAQRMRQVLEAQGLEARVGIADGLFAAGQAALRAEPVRIVPAGGSEEFLSGLEIGALDAGVRPGLNDDRGPSDLVGALRGLGLRTLGRFAALDHQKVVTRFGQDGDRAHRLAAGIDATPLTSRRPQSDDVVEIAFPEPLALAEQVAAGVEPLASRMLQDLGRRGMSCDEVRIVIRSTEGLSEQVWRHPWQFSSADLVSRVVWQLGGRQHRDEDEEACGVPAGVEAVRLVPTARPAAEHAEGLFGARPAEHLMQILTRLQDRLGPRAVLTPAVAGGRLLKERRLLTPFGSLPEERSRPDQPWPGRLSGPAPGVVFEQLRPVRVQTADGSPARPCEPGAGAGPEWLTTPAGQRRRVIAWAGPWPVRQRWWGAQATSVDRFQLVTEDQQAWVLAASGTSWWAEARYD</sequence>
<protein>
    <submittedName>
        <fullName evidence="6">DNA polymerase IV</fullName>
        <ecNumber evidence="6">2.7.7.7</ecNumber>
    </submittedName>
</protein>
<reference evidence="6 7" key="1">
    <citation type="submission" date="2017-12" db="EMBL/GenBank/DDBJ databases">
        <title>The whole genome sequence of the Acidipropionibacterium virtanenii sp. nov. type strain JS278.</title>
        <authorList>
            <person name="Laine P."/>
            <person name="Deptula P."/>
            <person name="Varmanen P."/>
            <person name="Auvinen P."/>
        </authorList>
    </citation>
    <scope>NUCLEOTIDE SEQUENCE [LARGE SCALE GENOMIC DNA]</scope>
    <source>
        <strain evidence="6 7">JS278</strain>
    </source>
</reference>
<evidence type="ECO:0000313" key="7">
    <source>
        <dbReference type="Proteomes" id="UP000251995"/>
    </source>
</evidence>
<evidence type="ECO:0000259" key="5">
    <source>
        <dbReference type="Pfam" id="PF00817"/>
    </source>
</evidence>
<evidence type="ECO:0000256" key="1">
    <source>
        <dbReference type="ARBA" id="ARBA00010945"/>
    </source>
</evidence>
<dbReference type="PANTHER" id="PTHR35369">
    <property type="entry name" value="BLR3025 PROTEIN-RELATED"/>
    <property type="match status" value="1"/>
</dbReference>
<dbReference type="EMBL" id="CP025198">
    <property type="protein sequence ID" value="AXE38315.1"/>
    <property type="molecule type" value="Genomic_DNA"/>
</dbReference>
<dbReference type="Proteomes" id="UP000251995">
    <property type="component" value="Chromosome"/>
</dbReference>
<keyword evidence="6" id="KW-0548">Nucleotidyltransferase</keyword>
<dbReference type="InterPro" id="IPR001126">
    <property type="entry name" value="UmuC"/>
</dbReference>
<dbReference type="EC" id="2.7.7.7" evidence="6"/>
<evidence type="ECO:0000256" key="4">
    <source>
        <dbReference type="SAM" id="MobiDB-lite"/>
    </source>
</evidence>
<feature type="domain" description="UmuC" evidence="5">
    <location>
        <begin position="27"/>
        <end position="146"/>
    </location>
</feature>
<dbReference type="GO" id="GO:0003887">
    <property type="term" value="F:DNA-directed DNA polymerase activity"/>
    <property type="evidence" value="ECO:0007669"/>
    <property type="project" value="UniProtKB-EC"/>
</dbReference>
<name>A0A344USR7_9ACTN</name>